<dbReference type="InterPro" id="IPR000639">
    <property type="entry name" value="Epox_hydrolase-like"/>
</dbReference>
<keyword evidence="3" id="KW-1133">Transmembrane helix</keyword>
<comment type="similarity">
    <text evidence="2">Belongs to the AB hydrolase superfamily. Epoxide hydrolase family.</text>
</comment>
<dbReference type="InterPro" id="IPR000073">
    <property type="entry name" value="AB_hydrolase_1"/>
</dbReference>
<dbReference type="PRINTS" id="PR00111">
    <property type="entry name" value="ABHYDROLASE"/>
</dbReference>
<dbReference type="AlphaFoldDB" id="T1K459"/>
<dbReference type="Proteomes" id="UP000015104">
    <property type="component" value="Unassembled WGS sequence"/>
</dbReference>
<dbReference type="KEGG" id="tut:107360826"/>
<dbReference type="HOGENOM" id="CLU_020336_7_3_1"/>
<evidence type="ECO:0000256" key="1">
    <source>
        <dbReference type="ARBA" id="ARBA00022801"/>
    </source>
</evidence>
<dbReference type="PRINTS" id="PR00412">
    <property type="entry name" value="EPOXHYDRLASE"/>
</dbReference>
<dbReference type="Gene3D" id="3.40.50.1820">
    <property type="entry name" value="alpha/beta hydrolase"/>
    <property type="match status" value="1"/>
</dbReference>
<dbReference type="SUPFAM" id="SSF53474">
    <property type="entry name" value="alpha/beta-Hydrolases"/>
    <property type="match status" value="1"/>
</dbReference>
<keyword evidence="6" id="KW-1185">Reference proteome</keyword>
<dbReference type="eggNOG" id="KOG4178">
    <property type="taxonomic scope" value="Eukaryota"/>
</dbReference>
<dbReference type="GO" id="GO:0004301">
    <property type="term" value="F:epoxide hydrolase activity"/>
    <property type="evidence" value="ECO:0007669"/>
    <property type="project" value="UniProtKB-ARBA"/>
</dbReference>
<dbReference type="OMA" id="YQIPMLV"/>
<reference evidence="5" key="2">
    <citation type="submission" date="2015-06" db="UniProtKB">
        <authorList>
            <consortium name="EnsemblMetazoa"/>
        </authorList>
    </citation>
    <scope>IDENTIFICATION</scope>
</reference>
<dbReference type="PANTHER" id="PTHR43329">
    <property type="entry name" value="EPOXIDE HYDROLASE"/>
    <property type="match status" value="1"/>
</dbReference>
<evidence type="ECO:0000259" key="4">
    <source>
        <dbReference type="Pfam" id="PF00561"/>
    </source>
</evidence>
<keyword evidence="3" id="KW-0472">Membrane</keyword>
<feature type="domain" description="AB hydrolase-1" evidence="4">
    <location>
        <begin position="76"/>
        <end position="326"/>
    </location>
</feature>
<organism evidence="5 6">
    <name type="scientific">Tetranychus urticae</name>
    <name type="common">Two-spotted spider mite</name>
    <dbReference type="NCBI Taxonomy" id="32264"/>
    <lineage>
        <taxon>Eukaryota</taxon>
        <taxon>Metazoa</taxon>
        <taxon>Ecdysozoa</taxon>
        <taxon>Arthropoda</taxon>
        <taxon>Chelicerata</taxon>
        <taxon>Arachnida</taxon>
        <taxon>Acari</taxon>
        <taxon>Acariformes</taxon>
        <taxon>Trombidiformes</taxon>
        <taxon>Prostigmata</taxon>
        <taxon>Eleutherengona</taxon>
        <taxon>Raphignathae</taxon>
        <taxon>Tetranychoidea</taxon>
        <taxon>Tetranychidae</taxon>
        <taxon>Tetranychus</taxon>
    </lineage>
</organism>
<keyword evidence="1" id="KW-0378">Hydrolase</keyword>
<dbReference type="Pfam" id="PF00561">
    <property type="entry name" value="Abhydrolase_1"/>
    <property type="match status" value="1"/>
</dbReference>
<evidence type="ECO:0000256" key="3">
    <source>
        <dbReference type="SAM" id="Phobius"/>
    </source>
</evidence>
<dbReference type="OrthoDB" id="408373at2759"/>
<accession>T1K459</accession>
<evidence type="ECO:0000256" key="2">
    <source>
        <dbReference type="ARBA" id="ARBA00038334"/>
    </source>
</evidence>
<dbReference type="EnsemblMetazoa" id="tetur05g01430.1">
    <property type="protein sequence ID" value="tetur05g01430.1"/>
    <property type="gene ID" value="tetur05g01430"/>
</dbReference>
<evidence type="ECO:0000313" key="6">
    <source>
        <dbReference type="Proteomes" id="UP000015104"/>
    </source>
</evidence>
<gene>
    <name evidence="5" type="primary">107360826</name>
</gene>
<protein>
    <recommendedName>
        <fullName evidence="4">AB hydrolase-1 domain-containing protein</fullName>
    </recommendedName>
</protein>
<dbReference type="EMBL" id="CAEY01001565">
    <property type="status" value="NOT_ANNOTATED_CDS"/>
    <property type="molecule type" value="Genomic_DNA"/>
</dbReference>
<evidence type="ECO:0000313" key="5">
    <source>
        <dbReference type="EnsemblMetazoa" id="tetur05g01430.1"/>
    </source>
</evidence>
<sequence>MLVEKIIFTVLSFFYGFVVSLILIGFHLYTRFKHIRNPDHSKRPAILDDPKYGKHHTVKTNNKSIHYVAKGNPDDPIIVFLHGFPDFWFTWRDQLVEFSSKGYYAVAIDIPGYGESSKILEPGQRRIDILVEDLVKVIQTITKSPEKKITLVGHDWGAALSFYLAHDHPNLVEKLVIINGPHPVLFKKMLKSSLKQFLCSWYMMFFGLPYLPEFAFQTYDLYGLKKCFVKADRSQIMSESEMEPWKYIYSQPGALTSTIGIYRDNIGKDDSRYRGDLRIRQPLMVIWGDSDFALTTDLASGTAKYADNLRLRLIKGAGHFVPLEEPKKVNSCITEFLNEFK</sequence>
<name>T1K459_TETUR</name>
<proteinExistence type="inferred from homology"/>
<reference evidence="6" key="1">
    <citation type="submission" date="2011-08" db="EMBL/GenBank/DDBJ databases">
        <authorList>
            <person name="Rombauts S."/>
        </authorList>
    </citation>
    <scope>NUCLEOTIDE SEQUENCE</scope>
    <source>
        <strain evidence="6">London</strain>
    </source>
</reference>
<feature type="transmembrane region" description="Helical" evidence="3">
    <location>
        <begin position="6"/>
        <end position="29"/>
    </location>
</feature>
<keyword evidence="3" id="KW-0812">Transmembrane</keyword>
<dbReference type="InterPro" id="IPR029058">
    <property type="entry name" value="AB_hydrolase_fold"/>
</dbReference>